<organism evidence="2 3">
    <name type="scientific">Sediminibacterium roseum</name>
    <dbReference type="NCBI Taxonomy" id="1978412"/>
    <lineage>
        <taxon>Bacteria</taxon>
        <taxon>Pseudomonadati</taxon>
        <taxon>Bacteroidota</taxon>
        <taxon>Chitinophagia</taxon>
        <taxon>Chitinophagales</taxon>
        <taxon>Chitinophagaceae</taxon>
        <taxon>Sediminibacterium</taxon>
    </lineage>
</organism>
<gene>
    <name evidence="2" type="ORF">GWC95_06710</name>
</gene>
<proteinExistence type="predicted"/>
<dbReference type="InterPro" id="IPR021314">
    <property type="entry name" value="DUF2911"/>
</dbReference>
<dbReference type="Pfam" id="PF11138">
    <property type="entry name" value="DUF2911"/>
    <property type="match status" value="1"/>
</dbReference>
<dbReference type="Gene3D" id="1.25.40.10">
    <property type="entry name" value="Tetratricopeptide repeat domain"/>
    <property type="match status" value="1"/>
</dbReference>
<dbReference type="RefSeq" id="WP_161817919.1">
    <property type="nucleotide sequence ID" value="NZ_JAACJS010000011.1"/>
</dbReference>
<dbReference type="EMBL" id="JAACJS010000011">
    <property type="protein sequence ID" value="NCI49605.1"/>
    <property type="molecule type" value="Genomic_DNA"/>
</dbReference>
<protein>
    <submittedName>
        <fullName evidence="2">DUF2911 domain-containing protein</fullName>
    </submittedName>
</protein>
<dbReference type="Proteomes" id="UP000753802">
    <property type="component" value="Unassembled WGS sequence"/>
</dbReference>
<reference evidence="2 3" key="1">
    <citation type="submission" date="2020-01" db="EMBL/GenBank/DDBJ databases">
        <title>Genome analysis.</title>
        <authorList>
            <person name="Wu S."/>
            <person name="Wang G."/>
        </authorList>
    </citation>
    <scope>NUCLEOTIDE SEQUENCE [LARGE SCALE GENOMIC DNA]</scope>
    <source>
        <strain evidence="2 3">SYL130</strain>
    </source>
</reference>
<evidence type="ECO:0000313" key="3">
    <source>
        <dbReference type="Proteomes" id="UP000753802"/>
    </source>
</evidence>
<keyword evidence="3" id="KW-1185">Reference proteome</keyword>
<dbReference type="SUPFAM" id="SSF48452">
    <property type="entry name" value="TPR-like"/>
    <property type="match status" value="1"/>
</dbReference>
<feature type="signal peptide" evidence="1">
    <location>
        <begin position="1"/>
        <end position="18"/>
    </location>
</feature>
<name>A0ABW9ZSY4_9BACT</name>
<sequence>MKRLLLATALLASTAMHAQKILTTGVPTGGNKKAAVSEMIGITDVTIRYNRPGVKGREGKIWGQLVPAGFNDEGYGTSKSSPWRAGANEATSIEFSTDVSVEGQPLAKGKYGLYVVYGADESTIIFSKESNNWGSFFYDPKNDALRVKVKPVATDRSVEWLKYEFTNQKETSATVNLMWEKLIIPFTVEVDLVKTQIAQFRSELGSDKGFAWQSWNNAAQWSVDHNTNLEEALRWADLSMDTRVAGNRNFTTLSTKAQVLNKLNRGAEAISIMNEALPMGNMQQLHQYGRSLLTQKQNAEALKVFILNHEKNPNQFTTLMGLARGYSAVGEYAKALGYLEKAEPLATDAVNKNNITKSKAMLKEGKDIN</sequence>
<keyword evidence="1" id="KW-0732">Signal</keyword>
<evidence type="ECO:0000256" key="1">
    <source>
        <dbReference type="SAM" id="SignalP"/>
    </source>
</evidence>
<dbReference type="InterPro" id="IPR011990">
    <property type="entry name" value="TPR-like_helical_dom_sf"/>
</dbReference>
<feature type="chain" id="PRO_5045813818" evidence="1">
    <location>
        <begin position="19"/>
        <end position="369"/>
    </location>
</feature>
<comment type="caution">
    <text evidence="2">The sequence shown here is derived from an EMBL/GenBank/DDBJ whole genome shotgun (WGS) entry which is preliminary data.</text>
</comment>
<evidence type="ECO:0000313" key="2">
    <source>
        <dbReference type="EMBL" id="NCI49605.1"/>
    </source>
</evidence>
<accession>A0ABW9ZSY4</accession>